<feature type="compositionally biased region" description="Low complexity" evidence="1">
    <location>
        <begin position="717"/>
        <end position="733"/>
    </location>
</feature>
<dbReference type="Proteomes" id="UP000727407">
    <property type="component" value="Unassembled WGS sequence"/>
</dbReference>
<feature type="region of interest" description="Disordered" evidence="1">
    <location>
        <begin position="681"/>
        <end position="702"/>
    </location>
</feature>
<feature type="non-terminal residue" evidence="2">
    <location>
        <position position="756"/>
    </location>
</feature>
<evidence type="ECO:0000313" key="2">
    <source>
        <dbReference type="EMBL" id="KAF5900679.1"/>
    </source>
</evidence>
<feature type="region of interest" description="Disordered" evidence="1">
    <location>
        <begin position="714"/>
        <end position="756"/>
    </location>
</feature>
<feature type="region of interest" description="Disordered" evidence="1">
    <location>
        <begin position="245"/>
        <end position="288"/>
    </location>
</feature>
<evidence type="ECO:0000256" key="1">
    <source>
        <dbReference type="SAM" id="MobiDB-lite"/>
    </source>
</evidence>
<gene>
    <name evidence="2" type="ORF">DAT39_009592</name>
</gene>
<sequence>MTEERPASNSISVLHSMLNRLKSSEKLHGSSHATAQHFRHSKDINHCDSVFSLESDKPEWNSASSNPLECSVKPGGQSDTDKESEYFTQRTVIQEPSPASTTISKNGRPPNFLHDLIEDGREDLQSSKSNTSLEEVIEEHTSQAESHASILKNNPPHGSFMHVPTGSCLSNSKPCWTEDTVMSVEEPESSSFAPELQNLDKVHVNLQRTVSLKDFKLNLEPISLLEEICTGEQWAKFLNFEDSPLQSDATKSSQTKDSRQPNFIGSQDAVIKPDLSAGKEQSGISYNPESITGHQMIYTGEEWAKFLHVEDSPPQTASTDYSKTEDSHQSNVIGSQDAVIKPDLSAGKEQSEISYSPENITGHQVIYTGEEWAKFLHVEDSPPQTDSTDYSQIDVSYQSNDIRSQDAFIKPDLSAGKDQSEISYSPESITGHQEICTGEELPKLLHVEDSQPQTDTTDYSHTDDSPQSNYIRYQDAVIKPDLSADKEQSEFSYSPESITGHQVDSVAQVKHETADSSILALPKTVTQMTPDLPHYEEVEGNENELVYMYDRNNLTEVEDMPLDASFVKESGVLDNSALNSQTQLSQKRNHQTPGNINMGFLQQDSQTVVLNNKKMLERNATELQMTSEESKSYNNDNDNDKVPYESDHRSNQATLTDVPLDFSVVKSSGILDNSALKNRIQLSKKRKHRPPGKNNNEIPKMKFSPMNFIRQRNAPTESVWSHHSSEPSVSSSSTFYNVPMSQDSNDSQTPVPGTKK</sequence>
<comment type="caution">
    <text evidence="2">The sequence shown here is derived from an EMBL/GenBank/DDBJ whole genome shotgun (WGS) entry which is preliminary data.</text>
</comment>
<evidence type="ECO:0000313" key="3">
    <source>
        <dbReference type="Proteomes" id="UP000727407"/>
    </source>
</evidence>
<keyword evidence="3" id="KW-1185">Reference proteome</keyword>
<feature type="region of interest" description="Disordered" evidence="1">
    <location>
        <begin position="311"/>
        <end position="335"/>
    </location>
</feature>
<dbReference type="AlphaFoldDB" id="A0A8J4TYC8"/>
<proteinExistence type="predicted"/>
<feature type="region of interest" description="Disordered" evidence="1">
    <location>
        <begin position="56"/>
        <end position="83"/>
    </location>
</feature>
<accession>A0A8J4TYC8</accession>
<feature type="compositionally biased region" description="Basic and acidic residues" evidence="1">
    <location>
        <begin position="638"/>
        <end position="650"/>
    </location>
</feature>
<organism evidence="2 3">
    <name type="scientific">Clarias magur</name>
    <name type="common">Asian catfish</name>
    <name type="synonym">Macropteronotus magur</name>
    <dbReference type="NCBI Taxonomy" id="1594786"/>
    <lineage>
        <taxon>Eukaryota</taxon>
        <taxon>Metazoa</taxon>
        <taxon>Chordata</taxon>
        <taxon>Craniata</taxon>
        <taxon>Vertebrata</taxon>
        <taxon>Euteleostomi</taxon>
        <taxon>Actinopterygii</taxon>
        <taxon>Neopterygii</taxon>
        <taxon>Teleostei</taxon>
        <taxon>Ostariophysi</taxon>
        <taxon>Siluriformes</taxon>
        <taxon>Clariidae</taxon>
        <taxon>Clarias</taxon>
    </lineage>
</organism>
<feature type="compositionally biased region" description="Polar residues" evidence="1">
    <location>
        <begin position="734"/>
        <end position="756"/>
    </location>
</feature>
<feature type="compositionally biased region" description="Basic residues" evidence="1">
    <location>
        <begin position="682"/>
        <end position="691"/>
    </location>
</feature>
<dbReference type="OrthoDB" id="8960114at2759"/>
<protein>
    <submittedName>
        <fullName evidence="2">Titin isoform X2</fullName>
    </submittedName>
</protein>
<feature type="region of interest" description="Disordered" evidence="1">
    <location>
        <begin position="623"/>
        <end position="651"/>
    </location>
</feature>
<dbReference type="EMBL" id="QNUK01000129">
    <property type="protein sequence ID" value="KAF5900679.1"/>
    <property type="molecule type" value="Genomic_DNA"/>
</dbReference>
<name>A0A8J4TYC8_CLAMG</name>
<reference evidence="2" key="1">
    <citation type="submission" date="2020-07" db="EMBL/GenBank/DDBJ databases">
        <title>Clarias magur genome sequencing, assembly and annotation.</title>
        <authorList>
            <person name="Kushwaha B."/>
            <person name="Kumar R."/>
            <person name="Das P."/>
            <person name="Joshi C.G."/>
            <person name="Kumar D."/>
            <person name="Nagpure N.S."/>
            <person name="Pandey M."/>
            <person name="Agarwal S."/>
            <person name="Srivastava S."/>
            <person name="Singh M."/>
            <person name="Sahoo L."/>
            <person name="Jayasankar P."/>
            <person name="Meher P.K."/>
            <person name="Koringa P.G."/>
            <person name="Iquebal M.A."/>
            <person name="Das S.P."/>
            <person name="Bit A."/>
            <person name="Patnaik S."/>
            <person name="Patel N."/>
            <person name="Shah T.M."/>
            <person name="Hinsu A."/>
            <person name="Jena J.K."/>
        </authorList>
    </citation>
    <scope>NUCLEOTIDE SEQUENCE</scope>
    <source>
        <strain evidence="2">CIFAMagur01</strain>
        <tissue evidence="2">Testis</tissue>
    </source>
</reference>